<reference evidence="2 3" key="1">
    <citation type="submission" date="2018-02" db="EMBL/GenBank/DDBJ databases">
        <title>Genomic Encyclopedia of Archaeal and Bacterial Type Strains, Phase II (KMG-II): from individual species to whole genera.</title>
        <authorList>
            <person name="Goeker M."/>
        </authorList>
    </citation>
    <scope>NUCLEOTIDE SEQUENCE [LARGE SCALE GENOMIC DNA]</scope>
    <source>
        <strain evidence="2 3">DSM 3808</strain>
    </source>
</reference>
<comment type="caution">
    <text evidence="2">The sequence shown here is derived from an EMBL/GenBank/DDBJ whole genome shotgun (WGS) entry which is preliminary data.</text>
</comment>
<evidence type="ECO:0000259" key="1">
    <source>
        <dbReference type="PROSITE" id="PS51186"/>
    </source>
</evidence>
<dbReference type="OrthoDB" id="5319888at2"/>
<dbReference type="GO" id="GO:0016747">
    <property type="term" value="F:acyltransferase activity, transferring groups other than amino-acyl groups"/>
    <property type="evidence" value="ECO:0007669"/>
    <property type="project" value="InterPro"/>
</dbReference>
<keyword evidence="2" id="KW-0808">Transferase</keyword>
<dbReference type="Pfam" id="PF00583">
    <property type="entry name" value="Acetyltransf_1"/>
    <property type="match status" value="1"/>
</dbReference>
<dbReference type="InterPro" id="IPR000182">
    <property type="entry name" value="GNAT_dom"/>
</dbReference>
<dbReference type="Proteomes" id="UP000237749">
    <property type="component" value="Unassembled WGS sequence"/>
</dbReference>
<protein>
    <submittedName>
        <fullName evidence="2">Acetyltransferase (GNAT) family protein</fullName>
    </submittedName>
</protein>
<organism evidence="2 3">
    <name type="scientific">Lacrimispora xylanisolvens</name>
    <dbReference type="NCBI Taxonomy" id="384636"/>
    <lineage>
        <taxon>Bacteria</taxon>
        <taxon>Bacillati</taxon>
        <taxon>Bacillota</taxon>
        <taxon>Clostridia</taxon>
        <taxon>Lachnospirales</taxon>
        <taxon>Lachnospiraceae</taxon>
        <taxon>Lacrimispora</taxon>
    </lineage>
</organism>
<dbReference type="Gene3D" id="3.40.630.30">
    <property type="match status" value="1"/>
</dbReference>
<dbReference type="RefSeq" id="WP_104437855.1">
    <property type="nucleotide sequence ID" value="NZ_PTJA01000008.1"/>
</dbReference>
<sequence length="161" mass="18671">MIKPIEKDDLINCLNIFHQGYETVAIEFGLTEENCPDRGRASLPYEKLLTEFEDSTLMFGYLHNDKLIGFMGMKMCDDDICKLDDIIILPEFRRKGYGKELLIFCKQKAKELGANKITLGMIDDNKCLRKWYEDNGFINMGYKKYDGAPFTVGYMEYIVLT</sequence>
<keyword evidence="3" id="KW-1185">Reference proteome</keyword>
<dbReference type="CDD" id="cd04301">
    <property type="entry name" value="NAT_SF"/>
    <property type="match status" value="1"/>
</dbReference>
<feature type="domain" description="N-acetyltransferase" evidence="1">
    <location>
        <begin position="1"/>
        <end position="160"/>
    </location>
</feature>
<evidence type="ECO:0000313" key="2">
    <source>
        <dbReference type="EMBL" id="PPK79963.1"/>
    </source>
</evidence>
<proteinExistence type="predicted"/>
<name>A0A2S6HQS0_9FIRM</name>
<dbReference type="SUPFAM" id="SSF55729">
    <property type="entry name" value="Acyl-CoA N-acyltransferases (Nat)"/>
    <property type="match status" value="1"/>
</dbReference>
<dbReference type="PROSITE" id="PS51186">
    <property type="entry name" value="GNAT"/>
    <property type="match status" value="1"/>
</dbReference>
<accession>A0A2S6HQS0</accession>
<evidence type="ECO:0000313" key="3">
    <source>
        <dbReference type="Proteomes" id="UP000237749"/>
    </source>
</evidence>
<dbReference type="EMBL" id="PTJA01000008">
    <property type="protein sequence ID" value="PPK79963.1"/>
    <property type="molecule type" value="Genomic_DNA"/>
</dbReference>
<gene>
    <name evidence="2" type="ORF">BXY41_108188</name>
</gene>
<dbReference type="AlphaFoldDB" id="A0A2S6HQS0"/>
<dbReference type="InterPro" id="IPR016181">
    <property type="entry name" value="Acyl_CoA_acyltransferase"/>
</dbReference>